<evidence type="ECO:0000259" key="8">
    <source>
        <dbReference type="PROSITE" id="PS50885"/>
    </source>
</evidence>
<dbReference type="SUPFAM" id="SSF158472">
    <property type="entry name" value="HAMP domain-like"/>
    <property type="match status" value="1"/>
</dbReference>
<protein>
    <submittedName>
        <fullName evidence="9">Methyl-accepting chemotaxis protein</fullName>
    </submittedName>
</protein>
<dbReference type="GO" id="GO:0006935">
    <property type="term" value="P:chemotaxis"/>
    <property type="evidence" value="ECO:0007669"/>
    <property type="project" value="UniProtKB-KW"/>
</dbReference>
<dbReference type="PROSITE" id="PS50111">
    <property type="entry name" value="CHEMOTAXIS_TRANSDUC_2"/>
    <property type="match status" value="1"/>
</dbReference>
<evidence type="ECO:0000259" key="7">
    <source>
        <dbReference type="PROSITE" id="PS50111"/>
    </source>
</evidence>
<dbReference type="Gene3D" id="1.10.287.950">
    <property type="entry name" value="Methyl-accepting chemotaxis protein"/>
    <property type="match status" value="1"/>
</dbReference>
<comment type="subcellular location">
    <subcellularLocation>
        <location evidence="1">Membrane</location>
    </subcellularLocation>
</comment>
<dbReference type="PANTHER" id="PTHR43531:SF11">
    <property type="entry name" value="METHYL-ACCEPTING CHEMOTAXIS PROTEIN 3"/>
    <property type="match status" value="1"/>
</dbReference>
<evidence type="ECO:0000256" key="6">
    <source>
        <dbReference type="SAM" id="Phobius"/>
    </source>
</evidence>
<dbReference type="CDD" id="cd11386">
    <property type="entry name" value="MCP_signal"/>
    <property type="match status" value="1"/>
</dbReference>
<dbReference type="AlphaFoldDB" id="A0A4R5U7J3"/>
<evidence type="ECO:0000256" key="4">
    <source>
        <dbReference type="PROSITE-ProRule" id="PRU00284"/>
    </source>
</evidence>
<gene>
    <name evidence="9" type="ORF">E2F50_21060</name>
</gene>
<dbReference type="SUPFAM" id="SSF58104">
    <property type="entry name" value="Methyl-accepting chemotaxis protein (MCP) signaling domain"/>
    <property type="match status" value="1"/>
</dbReference>
<evidence type="ECO:0000256" key="1">
    <source>
        <dbReference type="ARBA" id="ARBA00004370"/>
    </source>
</evidence>
<feature type="domain" description="HAMP" evidence="8">
    <location>
        <begin position="429"/>
        <end position="481"/>
    </location>
</feature>
<organism evidence="9 10">
    <name type="scientific">Rhizobium deserti</name>
    <dbReference type="NCBI Taxonomy" id="2547961"/>
    <lineage>
        <taxon>Bacteria</taxon>
        <taxon>Pseudomonadati</taxon>
        <taxon>Pseudomonadota</taxon>
        <taxon>Alphaproteobacteria</taxon>
        <taxon>Hyphomicrobiales</taxon>
        <taxon>Rhizobiaceae</taxon>
        <taxon>Rhizobium/Agrobacterium group</taxon>
        <taxon>Rhizobium</taxon>
    </lineage>
</organism>
<comment type="caution">
    <text evidence="9">The sequence shown here is derived from an EMBL/GenBank/DDBJ whole genome shotgun (WGS) entry which is preliminary data.</text>
</comment>
<feature type="domain" description="HAMP" evidence="8">
    <location>
        <begin position="347"/>
        <end position="400"/>
    </location>
</feature>
<keyword evidence="6" id="KW-0472">Membrane</keyword>
<accession>A0A4R5U7J3</accession>
<dbReference type="SMART" id="SM00283">
    <property type="entry name" value="MA"/>
    <property type="match status" value="1"/>
</dbReference>
<keyword evidence="5" id="KW-0175">Coiled coil</keyword>
<dbReference type="Pfam" id="PF00672">
    <property type="entry name" value="HAMP"/>
    <property type="match status" value="1"/>
</dbReference>
<comment type="similarity">
    <text evidence="3">Belongs to the methyl-accepting chemotaxis (MCP) protein family.</text>
</comment>
<dbReference type="InterPro" id="IPR004089">
    <property type="entry name" value="MCPsignal_dom"/>
</dbReference>
<proteinExistence type="inferred from homology"/>
<name>A0A4R5U7J3_9HYPH</name>
<keyword evidence="4" id="KW-0807">Transducer</keyword>
<evidence type="ECO:0000256" key="5">
    <source>
        <dbReference type="SAM" id="Coils"/>
    </source>
</evidence>
<evidence type="ECO:0000313" key="9">
    <source>
        <dbReference type="EMBL" id="TDK30329.1"/>
    </source>
</evidence>
<feature type="coiled-coil region" evidence="5">
    <location>
        <begin position="505"/>
        <end position="549"/>
    </location>
</feature>
<dbReference type="GO" id="GO:0016020">
    <property type="term" value="C:membrane"/>
    <property type="evidence" value="ECO:0007669"/>
    <property type="project" value="UniProtKB-SubCell"/>
</dbReference>
<dbReference type="Proteomes" id="UP000295238">
    <property type="component" value="Unassembled WGS sequence"/>
</dbReference>
<dbReference type="PANTHER" id="PTHR43531">
    <property type="entry name" value="PROTEIN ICFG"/>
    <property type="match status" value="1"/>
</dbReference>
<sequence length="749" mass="79625">MKISIKYTLILAFAALSLAVIGLVGRLLMQEVAVYRSSTELSQLAQLDARLFDALLGLRGERGAVSSAAKLEPADIQSSLVNLIDGRKAVDPAFVAVKTLSNEIASEDLGRSLAPLMDGYTRWVSLRVQVDAAFQKPVASRNPDQIKEVLAHADQMLTNLEASANAVEVVIAARNPQLMMFTQLRSLGWSMRTYGGSANSTLVGAIIAKEPLNAAKLSELAVQDGKVTFAWNLVSQIVKGPSVPASLKEQYKVAETTYFGGAYAEQKAAALKAFAASQPIDMAVDAWRKPAAPAQASLADIAVKSLEQMTAVTASHVTSSTRSILIYGVAMAITLSLSIAGILMVIFRIANPIAELTNIMRRLADGDLSVAVAASGRSDEIGEMARAVEIFKEAALHNKTLEIQAEENRKTAEVERAVFQEKAEREAEERLTKATSGLARGLQALASGNLVCEINEVFSEQFESLRHDFNSSVRQLRDALEGVSQTALSVRSGSGEISMASDQLAKRTEQQAASLEETAAALEEVTTNVRQTSERANEAREMVRHARSRAASSSDVVSSAVDAMKKIEMASSQITNIIGVIDEIAFQTNLLALNAGVEAARAGEAGKGFAVVAQEVRELAQRSANAAKEIKLLIGNSEAAVTQGVTLVNDTGTGLGEIAGLVTSINQHMEAIATAAKEQAVGLSEINTSVNHMDQMTQQNAAMVEEMNAAGANLAQESARLSELLESFEMHGAGHSAGALRQSSSRYAA</sequence>
<dbReference type="InterPro" id="IPR003660">
    <property type="entry name" value="HAMP_dom"/>
</dbReference>
<keyword evidence="10" id="KW-1185">Reference proteome</keyword>
<dbReference type="InterPro" id="IPR051310">
    <property type="entry name" value="MCP_chemotaxis"/>
</dbReference>
<dbReference type="FunFam" id="1.10.287.950:FF:000001">
    <property type="entry name" value="Methyl-accepting chemotaxis sensory transducer"/>
    <property type="match status" value="1"/>
</dbReference>
<evidence type="ECO:0000313" key="10">
    <source>
        <dbReference type="Proteomes" id="UP000295238"/>
    </source>
</evidence>
<keyword evidence="6" id="KW-1133">Transmembrane helix</keyword>
<evidence type="ECO:0000256" key="2">
    <source>
        <dbReference type="ARBA" id="ARBA00022500"/>
    </source>
</evidence>
<dbReference type="PROSITE" id="PS50885">
    <property type="entry name" value="HAMP"/>
    <property type="match status" value="2"/>
</dbReference>
<reference evidence="9 10" key="1">
    <citation type="submission" date="2019-03" db="EMBL/GenBank/DDBJ databases">
        <title>Rhizobium sp. nov., an bacterium isolated from biocrust in Mu Us Desert.</title>
        <authorList>
            <person name="Lixiong L."/>
        </authorList>
    </citation>
    <scope>NUCLEOTIDE SEQUENCE [LARGE SCALE GENOMIC DNA]</scope>
    <source>
        <strain evidence="9 10">SPY-1</strain>
    </source>
</reference>
<dbReference type="SMART" id="SM00304">
    <property type="entry name" value="HAMP"/>
    <property type="match status" value="2"/>
</dbReference>
<dbReference type="Pfam" id="PF00015">
    <property type="entry name" value="MCPsignal"/>
    <property type="match status" value="1"/>
</dbReference>
<dbReference type="OrthoDB" id="3378718at2"/>
<keyword evidence="2" id="KW-0145">Chemotaxis</keyword>
<dbReference type="GO" id="GO:0007165">
    <property type="term" value="P:signal transduction"/>
    <property type="evidence" value="ECO:0007669"/>
    <property type="project" value="UniProtKB-KW"/>
</dbReference>
<feature type="transmembrane region" description="Helical" evidence="6">
    <location>
        <begin position="324"/>
        <end position="347"/>
    </location>
</feature>
<feature type="domain" description="Methyl-accepting transducer" evidence="7">
    <location>
        <begin position="486"/>
        <end position="715"/>
    </location>
</feature>
<dbReference type="RefSeq" id="WP_133318158.1">
    <property type="nucleotide sequence ID" value="NZ_SMTL01000008.1"/>
</dbReference>
<evidence type="ECO:0000256" key="3">
    <source>
        <dbReference type="ARBA" id="ARBA00029447"/>
    </source>
</evidence>
<dbReference type="CDD" id="cd06225">
    <property type="entry name" value="HAMP"/>
    <property type="match status" value="1"/>
</dbReference>
<keyword evidence="6" id="KW-0812">Transmembrane</keyword>
<dbReference type="EMBL" id="SMTL01000008">
    <property type="protein sequence ID" value="TDK30329.1"/>
    <property type="molecule type" value="Genomic_DNA"/>
</dbReference>
<dbReference type="Gene3D" id="1.10.8.500">
    <property type="entry name" value="HAMP domain in histidine kinase"/>
    <property type="match status" value="1"/>
</dbReference>